<evidence type="ECO:0000256" key="2">
    <source>
        <dbReference type="SAM" id="SignalP"/>
    </source>
</evidence>
<feature type="chain" id="PRO_5047484109" evidence="2">
    <location>
        <begin position="20"/>
        <end position="87"/>
    </location>
</feature>
<reference evidence="3 4" key="1">
    <citation type="submission" date="2023-08" db="EMBL/GenBank/DDBJ databases">
        <title>Annotated Genome Sequence of Vanrija albida AlHP1.</title>
        <authorList>
            <person name="Herzog R."/>
        </authorList>
    </citation>
    <scope>NUCLEOTIDE SEQUENCE [LARGE SCALE GENOMIC DNA]</scope>
    <source>
        <strain evidence="3 4">AlHP1</strain>
    </source>
</reference>
<accession>A0ABR3Q5P2</accession>
<evidence type="ECO:0000313" key="4">
    <source>
        <dbReference type="Proteomes" id="UP001565368"/>
    </source>
</evidence>
<sequence length="87" mass="8840">MKTTTTVVTVLAAATAVSAIPAPTPAADNAQAKERAEAAGAHDAFDAGPTPAPSEEDKRYYAWDCAPYNTGTGINGGPPECTQCAIM</sequence>
<dbReference type="RefSeq" id="XP_069209988.1">
    <property type="nucleotide sequence ID" value="XM_069352570.1"/>
</dbReference>
<dbReference type="Proteomes" id="UP001565368">
    <property type="component" value="Unassembled WGS sequence"/>
</dbReference>
<dbReference type="GeneID" id="95985089"/>
<feature type="signal peptide" evidence="2">
    <location>
        <begin position="1"/>
        <end position="19"/>
    </location>
</feature>
<evidence type="ECO:0000313" key="3">
    <source>
        <dbReference type="EMBL" id="KAL1410044.1"/>
    </source>
</evidence>
<evidence type="ECO:0000256" key="1">
    <source>
        <dbReference type="SAM" id="MobiDB-lite"/>
    </source>
</evidence>
<dbReference type="EMBL" id="JBBXJM010000003">
    <property type="protein sequence ID" value="KAL1410044.1"/>
    <property type="molecule type" value="Genomic_DNA"/>
</dbReference>
<keyword evidence="4" id="KW-1185">Reference proteome</keyword>
<feature type="region of interest" description="Disordered" evidence="1">
    <location>
        <begin position="24"/>
        <end position="56"/>
    </location>
</feature>
<keyword evidence="2" id="KW-0732">Signal</keyword>
<gene>
    <name evidence="3" type="ORF">Q8F55_004046</name>
</gene>
<comment type="caution">
    <text evidence="3">The sequence shown here is derived from an EMBL/GenBank/DDBJ whole genome shotgun (WGS) entry which is preliminary data.</text>
</comment>
<name>A0ABR3Q5P2_9TREE</name>
<protein>
    <submittedName>
        <fullName evidence="3">Uncharacterized protein</fullName>
    </submittedName>
</protein>
<proteinExistence type="predicted"/>
<organism evidence="3 4">
    <name type="scientific">Vanrija albida</name>
    <dbReference type="NCBI Taxonomy" id="181172"/>
    <lineage>
        <taxon>Eukaryota</taxon>
        <taxon>Fungi</taxon>
        <taxon>Dikarya</taxon>
        <taxon>Basidiomycota</taxon>
        <taxon>Agaricomycotina</taxon>
        <taxon>Tremellomycetes</taxon>
        <taxon>Trichosporonales</taxon>
        <taxon>Trichosporonaceae</taxon>
        <taxon>Vanrija</taxon>
    </lineage>
</organism>